<sequence>MNVSVDKAGGEILALRVKDFRALADGIVHIAHGGNFVSRHRNAAVINFSGENVYDLAVFHHQIGRLFPARHRQQLLIHSCSPAFLK</sequence>
<dbReference type="AlphaFoldDB" id="A0A645CSF2"/>
<reference evidence="1" key="1">
    <citation type="submission" date="2019-08" db="EMBL/GenBank/DDBJ databases">
        <authorList>
            <person name="Kucharzyk K."/>
            <person name="Murdoch R.W."/>
            <person name="Higgins S."/>
            <person name="Loffler F."/>
        </authorList>
    </citation>
    <scope>NUCLEOTIDE SEQUENCE</scope>
</reference>
<evidence type="ECO:0000313" key="1">
    <source>
        <dbReference type="EMBL" id="MPM79622.1"/>
    </source>
</evidence>
<gene>
    <name evidence="1" type="ORF">SDC9_126661</name>
</gene>
<organism evidence="1">
    <name type="scientific">bioreactor metagenome</name>
    <dbReference type="NCBI Taxonomy" id="1076179"/>
    <lineage>
        <taxon>unclassified sequences</taxon>
        <taxon>metagenomes</taxon>
        <taxon>ecological metagenomes</taxon>
    </lineage>
</organism>
<proteinExistence type="predicted"/>
<accession>A0A645CSF2</accession>
<name>A0A645CSF2_9ZZZZ</name>
<comment type="caution">
    <text evidence="1">The sequence shown here is derived from an EMBL/GenBank/DDBJ whole genome shotgun (WGS) entry which is preliminary data.</text>
</comment>
<dbReference type="EMBL" id="VSSQ01029473">
    <property type="protein sequence ID" value="MPM79622.1"/>
    <property type="molecule type" value="Genomic_DNA"/>
</dbReference>
<protein>
    <submittedName>
        <fullName evidence="1">Uncharacterized protein</fullName>
    </submittedName>
</protein>